<dbReference type="OrthoDB" id="137129at2"/>
<keyword evidence="3" id="KW-1185">Reference proteome</keyword>
<dbReference type="PANTHER" id="PTHR36842">
    <property type="entry name" value="PROTEIN TOLB HOMOLOG"/>
    <property type="match status" value="1"/>
</dbReference>
<dbReference type="RefSeq" id="WP_091687263.1">
    <property type="nucleotide sequence ID" value="NZ_BAABFM010000004.1"/>
</dbReference>
<proteinExistence type="predicted"/>
<reference evidence="2 3" key="1">
    <citation type="submission" date="2016-10" db="EMBL/GenBank/DDBJ databases">
        <authorList>
            <person name="de Groot N.N."/>
        </authorList>
    </citation>
    <scope>NUCLEOTIDE SEQUENCE [LARGE SCALE GENOMIC DNA]</scope>
    <source>
        <strain evidence="2 3">DSM 1283</strain>
    </source>
</reference>
<dbReference type="STRING" id="1527.SAMN04489757_12238"/>
<dbReference type="Proteomes" id="UP000198806">
    <property type="component" value="Unassembled WGS sequence"/>
</dbReference>
<protein>
    <submittedName>
        <fullName evidence="2">TolB protein</fullName>
    </submittedName>
</protein>
<gene>
    <name evidence="2" type="ORF">SAMN04489757_12238</name>
</gene>
<accession>A0A1I5GTN8</accession>
<dbReference type="AlphaFoldDB" id="A0A1I5GTN8"/>
<keyword evidence="1" id="KW-0732">Signal</keyword>
<dbReference type="PROSITE" id="PS51257">
    <property type="entry name" value="PROKAR_LIPOPROTEIN"/>
    <property type="match status" value="1"/>
</dbReference>
<dbReference type="Gene3D" id="2.120.10.30">
    <property type="entry name" value="TolB, C-terminal domain"/>
    <property type="match status" value="1"/>
</dbReference>
<feature type="signal peptide" evidence="1">
    <location>
        <begin position="1"/>
        <end position="24"/>
    </location>
</feature>
<dbReference type="InterPro" id="IPR011042">
    <property type="entry name" value="6-blade_b-propeller_TolB-like"/>
</dbReference>
<evidence type="ECO:0000313" key="3">
    <source>
        <dbReference type="Proteomes" id="UP000198806"/>
    </source>
</evidence>
<sequence length="371" mass="40640">MKKTQIIKIICALILLVTTTGCSAENKKDKVTRQEPGGSITIIDNAGNEAGNPGVSIVRIDSYENLEISDWLDSDTLIVSKENQSLGKMSLEELSDSYPRSLYRYNLNTKEYKLLKEQKELNLGGAKLSPDKKNLLYYGYSLGDPSYYMLNIESLKSFSISGEPIGNAGSAKWADKDTVMGAGYVNGAYSATTEGHITSFEELDQKAVLIIEKIKDTVYYNTADDATLMALNQSNKDIVSLGLTNVSGVYPSPDENQMLVLQYNGSKQILLLCDRDGNNIKTIAEGIELGGVSWSPDQRMIAYSIKGDGRGTGAGSLNIYDMLTSKSTQIAVDIGNANTCWSPSGEELAYSQWDGKQYNSSIVYLEYSLQK</sequence>
<evidence type="ECO:0000256" key="1">
    <source>
        <dbReference type="SAM" id="SignalP"/>
    </source>
</evidence>
<evidence type="ECO:0000313" key="2">
    <source>
        <dbReference type="EMBL" id="SFO39250.1"/>
    </source>
</evidence>
<organism evidence="2 3">
    <name type="scientific">Anaerocolumna aminovalerica</name>
    <dbReference type="NCBI Taxonomy" id="1527"/>
    <lineage>
        <taxon>Bacteria</taxon>
        <taxon>Bacillati</taxon>
        <taxon>Bacillota</taxon>
        <taxon>Clostridia</taxon>
        <taxon>Lachnospirales</taxon>
        <taxon>Lachnospiraceae</taxon>
        <taxon>Anaerocolumna</taxon>
    </lineage>
</organism>
<dbReference type="EMBL" id="FOWD01000022">
    <property type="protein sequence ID" value="SFO39250.1"/>
    <property type="molecule type" value="Genomic_DNA"/>
</dbReference>
<name>A0A1I5GTN8_9FIRM</name>
<dbReference type="SUPFAM" id="SSF82171">
    <property type="entry name" value="DPP6 N-terminal domain-like"/>
    <property type="match status" value="1"/>
</dbReference>
<feature type="chain" id="PRO_5038596073" evidence="1">
    <location>
        <begin position="25"/>
        <end position="371"/>
    </location>
</feature>